<dbReference type="AlphaFoldDB" id="A0A6A6G9Z0"/>
<evidence type="ECO:0000313" key="2">
    <source>
        <dbReference type="Proteomes" id="UP000799538"/>
    </source>
</evidence>
<dbReference type="OrthoDB" id="10362279at2759"/>
<dbReference type="EMBL" id="ML992508">
    <property type="protein sequence ID" value="KAF2222522.1"/>
    <property type="molecule type" value="Genomic_DNA"/>
</dbReference>
<keyword evidence="2" id="KW-1185">Reference proteome</keyword>
<accession>A0A6A6G9Z0</accession>
<evidence type="ECO:0000313" key="1">
    <source>
        <dbReference type="EMBL" id="KAF2222522.1"/>
    </source>
</evidence>
<gene>
    <name evidence="1" type="ORF">BDZ85DRAFT_129066</name>
</gene>
<sequence>MSMFHLLARTETQSTVSHGRTRLDWAGTKGCGSGRKADPGICKRTRSSPSRCRAGYLGRWRGRCGQTVIVIG</sequence>
<name>A0A6A6G9Z0_9PEZI</name>
<reference evidence="2" key="1">
    <citation type="journal article" date="2020" name="Stud. Mycol.">
        <title>101 Dothideomycetes genomes: A test case for predicting lifestyles and emergence of pathogens.</title>
        <authorList>
            <person name="Haridas S."/>
            <person name="Albert R."/>
            <person name="Binder M."/>
            <person name="Bloem J."/>
            <person name="LaButti K."/>
            <person name="Salamov A."/>
            <person name="Andreopoulos B."/>
            <person name="Baker S."/>
            <person name="Barry K."/>
            <person name="Bills G."/>
            <person name="Bluhm B."/>
            <person name="Cannon C."/>
            <person name="Castanera R."/>
            <person name="Culley D."/>
            <person name="Daum C."/>
            <person name="Ezra D."/>
            <person name="Gonzalez J."/>
            <person name="Henrissat B."/>
            <person name="Kuo A."/>
            <person name="Liang C."/>
            <person name="Lipzen A."/>
            <person name="Lutzoni F."/>
            <person name="Magnuson J."/>
            <person name="Mondo S."/>
            <person name="Nolan M."/>
            <person name="Ohm R."/>
            <person name="Pangilinan J."/>
            <person name="Park H.-J."/>
            <person name="Ramirez L."/>
            <person name="Alfaro M."/>
            <person name="Sun H."/>
            <person name="Tritt A."/>
            <person name="Yoshinaga Y."/>
            <person name="Zwiers L.-H."/>
            <person name="Turgeon B."/>
            <person name="Goodwin S."/>
            <person name="Spatafora J."/>
            <person name="Crous P."/>
            <person name="Grigoriev I."/>
        </authorList>
    </citation>
    <scope>NUCLEOTIDE SEQUENCE [LARGE SCALE GENOMIC DNA]</scope>
    <source>
        <strain evidence="2">CECT 20119</strain>
    </source>
</reference>
<organism evidence="1 2">
    <name type="scientific">Elsinoe ampelina</name>
    <dbReference type="NCBI Taxonomy" id="302913"/>
    <lineage>
        <taxon>Eukaryota</taxon>
        <taxon>Fungi</taxon>
        <taxon>Dikarya</taxon>
        <taxon>Ascomycota</taxon>
        <taxon>Pezizomycotina</taxon>
        <taxon>Dothideomycetes</taxon>
        <taxon>Dothideomycetidae</taxon>
        <taxon>Myriangiales</taxon>
        <taxon>Elsinoaceae</taxon>
        <taxon>Elsinoe</taxon>
    </lineage>
</organism>
<dbReference type="Proteomes" id="UP000799538">
    <property type="component" value="Unassembled WGS sequence"/>
</dbReference>
<protein>
    <submittedName>
        <fullName evidence="1">Uncharacterized protein</fullName>
    </submittedName>
</protein>
<proteinExistence type="predicted"/>